<evidence type="ECO:0000256" key="10">
    <source>
        <dbReference type="ARBA" id="ARBA00023008"/>
    </source>
</evidence>
<comment type="function">
    <text evidence="13">Laccase; part of the Pks1 gene cluster that mediates the biosynthesis of an anthraquinone derivative pigment that contributes to conidial pigmentation that provides protection from UV radiation, heat and cold stress. The polyketide synthase Pks1 produces 1-acetyl-2,4,6,8-tetrahydroxy-9,10-anthraquinone though condensation of acetyl-CoA with malonyl-CoA. The dehydratase EthD and the laccase Mlac1 further convert the anthraquinone derivative into the final conidial pigment.</text>
</comment>
<keyword evidence="6" id="KW-0479">Metal-binding</keyword>
<evidence type="ECO:0000256" key="13">
    <source>
        <dbReference type="ARBA" id="ARBA00045661"/>
    </source>
</evidence>
<evidence type="ECO:0000313" key="17">
    <source>
        <dbReference type="EMBL" id="EFY94107.2"/>
    </source>
</evidence>
<dbReference type="InterPro" id="IPR033138">
    <property type="entry name" value="Cu_oxidase_CS"/>
</dbReference>
<dbReference type="InterPro" id="IPR011707">
    <property type="entry name" value="Cu-oxidase-like_N"/>
</dbReference>
<evidence type="ECO:0000256" key="4">
    <source>
        <dbReference type="ARBA" id="ARBA00010609"/>
    </source>
</evidence>
<dbReference type="Proteomes" id="UP000002498">
    <property type="component" value="Unassembled WGS sequence"/>
</dbReference>
<dbReference type="Pfam" id="PF00394">
    <property type="entry name" value="Cu-oxidase"/>
    <property type="match status" value="1"/>
</dbReference>
<evidence type="ECO:0000256" key="12">
    <source>
        <dbReference type="ARBA" id="ARBA00030989"/>
    </source>
</evidence>
<feature type="domain" description="Plastocyanin-like" evidence="14">
    <location>
        <begin position="363"/>
        <end position="434"/>
    </location>
</feature>
<dbReference type="GO" id="GO:0009986">
    <property type="term" value="C:cell surface"/>
    <property type="evidence" value="ECO:0007669"/>
    <property type="project" value="UniProtKB-SubCell"/>
</dbReference>
<comment type="similarity">
    <text evidence="4">Belongs to the multicopper oxidase family.</text>
</comment>
<dbReference type="CDD" id="cd13876">
    <property type="entry name" value="CuRO_2_Abr2_like"/>
    <property type="match status" value="1"/>
</dbReference>
<comment type="cofactor">
    <cofactor evidence="1">
        <name>Cu cation</name>
        <dbReference type="ChEBI" id="CHEBI:23378"/>
    </cofactor>
</comment>
<feature type="domain" description="Plastocyanin-like" evidence="15">
    <location>
        <begin position="521"/>
        <end position="642"/>
    </location>
</feature>
<keyword evidence="7" id="KW-0732">Signal</keyword>
<dbReference type="Gene3D" id="2.60.40.420">
    <property type="entry name" value="Cupredoxins - blue copper proteins"/>
    <property type="match status" value="3"/>
</dbReference>
<sequence>MALLTTIPLYFRPPENEDDEKEKSTPDMGMLVLGSKTPLVEIWGDAPQDFVQKGLLSPSGEIPTIASPLVAWALPNLTDWNRAKVFDMTVTWQKYAPDGVVKQMLLINGKSPGPAIEVEQDDWVVVNIRNKSPFGTTVHFHGIEMDKTPWSDGVPGVSQRPIAPGRNFTYTFRATQYGSYWYHSHSLGQIEDGLYGHILIRPRPGTMKPFHMISHDPGAIEGMERAERAVHPLIVYDHMHITSGEKEDITPAAGVEITCYDSILFNGKGRVRCLPEDELMSHLSPTQKADLALVPGQKLTDKGCLPPIVLAAFAGDVTKYNASAMPAPIYQGCEETNGHTEVIRANLPGRNEWLALDVVAAINFVSGVVAIDDHDMWVYAMDGSYIEPQKVQALGMSNGQRYPVLVKPTRPGDFQIRFHANSAPQTIIGNAILRVPGVAASPQEPKPYIDLVGNPAFPGVVVFNQTIAYPYPADPVAQTADALHVLHMKLDGLSYLWALNTTGLKPIVVDTTLEPILFSPNATNFKNAMLTTKNDTWVDLVLFASEFPMPPHPIHKHGVKMYQIGSGTGPFRWTSVEGAMREMPDQFNLVNPPKRDTFTSMPTRAAVNWVVVRYHVTNPGAWLLHCHIQNHMMGGMMMVILDGVDAWPDIPSHYLHYS</sequence>
<gene>
    <name evidence="17" type="ORF">MAA_10433</name>
</gene>
<evidence type="ECO:0000256" key="5">
    <source>
        <dbReference type="ARBA" id="ARBA00015790"/>
    </source>
</evidence>
<evidence type="ECO:0000256" key="9">
    <source>
        <dbReference type="ARBA" id="ARBA00023002"/>
    </source>
</evidence>
<keyword evidence="8" id="KW-0677">Repeat</keyword>
<evidence type="ECO:0000259" key="14">
    <source>
        <dbReference type="Pfam" id="PF00394"/>
    </source>
</evidence>
<comment type="caution">
    <text evidence="17">The sequence shown here is derived from an EMBL/GenBank/DDBJ whole genome shotgun (WGS) entry which is preliminary data.</text>
</comment>
<evidence type="ECO:0000256" key="8">
    <source>
        <dbReference type="ARBA" id="ARBA00022737"/>
    </source>
</evidence>
<dbReference type="PANTHER" id="PTHR11709">
    <property type="entry name" value="MULTI-COPPER OXIDASE"/>
    <property type="match status" value="1"/>
</dbReference>
<organism evidence="17 18">
    <name type="scientific">Metarhizium robertsii (strain ARSEF 23 / ATCC MYA-3075)</name>
    <name type="common">Metarhizium anisopliae (strain ARSEF 23)</name>
    <dbReference type="NCBI Taxonomy" id="655844"/>
    <lineage>
        <taxon>Eukaryota</taxon>
        <taxon>Fungi</taxon>
        <taxon>Dikarya</taxon>
        <taxon>Ascomycota</taxon>
        <taxon>Pezizomycotina</taxon>
        <taxon>Sordariomycetes</taxon>
        <taxon>Hypocreomycetidae</taxon>
        <taxon>Hypocreales</taxon>
        <taxon>Clavicipitaceae</taxon>
        <taxon>Metarhizium</taxon>
    </lineage>
</organism>
<dbReference type="RefSeq" id="XP_007826622.2">
    <property type="nucleotide sequence ID" value="XM_007828431.2"/>
</dbReference>
<evidence type="ECO:0000256" key="11">
    <source>
        <dbReference type="ARBA" id="ARBA00023180"/>
    </source>
</evidence>
<dbReference type="EMBL" id="ADNJ02000039">
    <property type="protein sequence ID" value="EFY94107.2"/>
    <property type="molecule type" value="Genomic_DNA"/>
</dbReference>
<dbReference type="FunFam" id="2.60.40.420:FF:000036">
    <property type="entry name" value="L-ascorbate oxidase"/>
    <property type="match status" value="1"/>
</dbReference>
<proteinExistence type="inferred from homology"/>
<dbReference type="OrthoDB" id="2121828at2759"/>
<evidence type="ECO:0000256" key="2">
    <source>
        <dbReference type="ARBA" id="ARBA00004241"/>
    </source>
</evidence>
<dbReference type="GO" id="GO:0016491">
    <property type="term" value="F:oxidoreductase activity"/>
    <property type="evidence" value="ECO:0007669"/>
    <property type="project" value="UniProtKB-KW"/>
</dbReference>
<feature type="domain" description="Plastocyanin-like" evidence="16">
    <location>
        <begin position="90"/>
        <end position="203"/>
    </location>
</feature>
<reference evidence="17 18" key="1">
    <citation type="journal article" date="2011" name="PLoS Genet.">
        <title>Genome sequencing and comparative transcriptomics of the model entomopathogenic fungi Metarhizium anisopliae and M. acridum.</title>
        <authorList>
            <person name="Gao Q."/>
            <person name="Jin K."/>
            <person name="Ying S.H."/>
            <person name="Zhang Y."/>
            <person name="Xiao G."/>
            <person name="Shang Y."/>
            <person name="Duan Z."/>
            <person name="Hu X."/>
            <person name="Xie X.Q."/>
            <person name="Zhou G."/>
            <person name="Peng G."/>
            <person name="Luo Z."/>
            <person name="Huang W."/>
            <person name="Wang B."/>
            <person name="Fang W."/>
            <person name="Wang S."/>
            <person name="Zhong Y."/>
            <person name="Ma L.J."/>
            <person name="St Leger R.J."/>
            <person name="Zhao G.P."/>
            <person name="Pei Y."/>
            <person name="Feng M.G."/>
            <person name="Xia Y."/>
            <person name="Wang C."/>
        </authorList>
    </citation>
    <scope>NUCLEOTIDE SEQUENCE [LARGE SCALE GENOMIC DNA]</scope>
    <source>
        <strain evidence="18">ARSEF 23 / ATCC MYA-3075</strain>
    </source>
</reference>
<dbReference type="GeneID" id="19264719"/>
<protein>
    <recommendedName>
        <fullName evidence="5">Laccase 1</fullName>
    </recommendedName>
    <alternativeName>
        <fullName evidence="12">Conidial pigment biosynthesis oxidase Mlac1</fullName>
    </alternativeName>
</protein>
<dbReference type="KEGG" id="maj:MAA_10433"/>
<dbReference type="AlphaFoldDB" id="E9FDT4"/>
<evidence type="ECO:0000256" key="6">
    <source>
        <dbReference type="ARBA" id="ARBA00022723"/>
    </source>
</evidence>
<dbReference type="CDD" id="cd13898">
    <property type="entry name" value="CuRO_3_Abr2_like"/>
    <property type="match status" value="1"/>
</dbReference>
<evidence type="ECO:0000259" key="16">
    <source>
        <dbReference type="Pfam" id="PF07732"/>
    </source>
</evidence>
<evidence type="ECO:0000256" key="7">
    <source>
        <dbReference type="ARBA" id="ARBA00022729"/>
    </source>
</evidence>
<dbReference type="InterPro" id="IPR002355">
    <property type="entry name" value="Cu_oxidase_Cu_BS"/>
</dbReference>
<reference evidence="17 18" key="2">
    <citation type="journal article" date="2014" name="Proc. Natl. Acad. Sci. U.S.A.">
        <title>Trajectory and genomic determinants of fungal-pathogen speciation and host adaptation.</title>
        <authorList>
            <person name="Hu X."/>
            <person name="Xiao G."/>
            <person name="Zheng P."/>
            <person name="Shang Y."/>
            <person name="Su Y."/>
            <person name="Zhang X."/>
            <person name="Liu X."/>
            <person name="Zhan S."/>
            <person name="St Leger R.J."/>
            <person name="Wang C."/>
        </authorList>
    </citation>
    <scope>GENOME REANNOTATION</scope>
    <source>
        <strain evidence="18">ARSEF 23 / ATCC MYA-3075</strain>
    </source>
</reference>
<comment type="subcellular location">
    <subcellularLocation>
        <location evidence="2">Cell surface</location>
    </subcellularLocation>
</comment>
<dbReference type="HOGENOM" id="CLU_006504_5_0_1"/>
<dbReference type="Pfam" id="PF07731">
    <property type="entry name" value="Cu-oxidase_2"/>
    <property type="match status" value="1"/>
</dbReference>
<dbReference type="InterPro" id="IPR008972">
    <property type="entry name" value="Cupredoxin"/>
</dbReference>
<dbReference type="CDD" id="cd13850">
    <property type="entry name" value="CuRO_1_Abr2_like"/>
    <property type="match status" value="1"/>
</dbReference>
<dbReference type="PROSITE" id="PS00079">
    <property type="entry name" value="MULTICOPPER_OXIDASE1"/>
    <property type="match status" value="2"/>
</dbReference>
<evidence type="ECO:0000256" key="3">
    <source>
        <dbReference type="ARBA" id="ARBA00004732"/>
    </source>
</evidence>
<dbReference type="InterPro" id="IPR011706">
    <property type="entry name" value="Cu-oxidase_C"/>
</dbReference>
<evidence type="ECO:0000259" key="15">
    <source>
        <dbReference type="Pfam" id="PF07731"/>
    </source>
</evidence>
<evidence type="ECO:0000313" key="18">
    <source>
        <dbReference type="Proteomes" id="UP000002498"/>
    </source>
</evidence>
<dbReference type="InterPro" id="IPR045087">
    <property type="entry name" value="Cu-oxidase_fam"/>
</dbReference>
<keyword evidence="10" id="KW-0186">Copper</keyword>
<dbReference type="InterPro" id="IPR001117">
    <property type="entry name" value="Cu-oxidase_2nd"/>
</dbReference>
<dbReference type="PROSITE" id="PS00080">
    <property type="entry name" value="MULTICOPPER_OXIDASE2"/>
    <property type="match status" value="1"/>
</dbReference>
<name>E9FDT4_METRA</name>
<dbReference type="PANTHER" id="PTHR11709:SF488">
    <property type="entry name" value="LACCASE-RELATED"/>
    <property type="match status" value="1"/>
</dbReference>
<keyword evidence="9" id="KW-0560">Oxidoreductase</keyword>
<keyword evidence="11" id="KW-0325">Glycoprotein</keyword>
<dbReference type="SUPFAM" id="SSF49503">
    <property type="entry name" value="Cupredoxins"/>
    <property type="match status" value="3"/>
</dbReference>
<keyword evidence="18" id="KW-1185">Reference proteome</keyword>
<evidence type="ECO:0000256" key="1">
    <source>
        <dbReference type="ARBA" id="ARBA00001935"/>
    </source>
</evidence>
<comment type="pathway">
    <text evidence="3">Pigment biosynthesis.</text>
</comment>
<accession>E9FDT4</accession>
<dbReference type="GO" id="GO:0005507">
    <property type="term" value="F:copper ion binding"/>
    <property type="evidence" value="ECO:0007669"/>
    <property type="project" value="InterPro"/>
</dbReference>
<dbReference type="Pfam" id="PF07732">
    <property type="entry name" value="Cu-oxidase_3"/>
    <property type="match status" value="1"/>
</dbReference>